<sequence length="11" mass="1259">MCPRNPAKITQ</sequence>
<proteinExistence type="predicted"/>
<accession>A0A5J5CBC2</accession>
<keyword evidence="2" id="KW-1185">Reference proteome</keyword>
<evidence type="ECO:0000313" key="1">
    <source>
        <dbReference type="EMBL" id="KAA8577741.1"/>
    </source>
</evidence>
<dbReference type="EMBL" id="VOFY01002063">
    <property type="protein sequence ID" value="KAA8577741.1"/>
    <property type="molecule type" value="Genomic_DNA"/>
</dbReference>
<organism evidence="1 2">
    <name type="scientific">Etheostoma spectabile</name>
    <name type="common">orangethroat darter</name>
    <dbReference type="NCBI Taxonomy" id="54343"/>
    <lineage>
        <taxon>Eukaryota</taxon>
        <taxon>Metazoa</taxon>
        <taxon>Chordata</taxon>
        <taxon>Craniata</taxon>
        <taxon>Vertebrata</taxon>
        <taxon>Euteleostomi</taxon>
        <taxon>Actinopterygii</taxon>
        <taxon>Neopterygii</taxon>
        <taxon>Teleostei</taxon>
        <taxon>Neoteleostei</taxon>
        <taxon>Acanthomorphata</taxon>
        <taxon>Eupercaria</taxon>
        <taxon>Perciformes</taxon>
        <taxon>Percoidei</taxon>
        <taxon>Percidae</taxon>
        <taxon>Etheostomatinae</taxon>
        <taxon>Etheostoma</taxon>
    </lineage>
</organism>
<gene>
    <name evidence="1" type="ORF">FQN60_007131</name>
</gene>
<feature type="non-terminal residue" evidence="1">
    <location>
        <position position="11"/>
    </location>
</feature>
<reference evidence="1 2" key="1">
    <citation type="submission" date="2019-08" db="EMBL/GenBank/DDBJ databases">
        <title>A chromosome-level genome assembly, high-density linkage maps, and genome scans reveal the genomic architecture of hybrid incompatibilities underlying speciation via character displacement in darters (Percidae: Etheostominae).</title>
        <authorList>
            <person name="Moran R.L."/>
            <person name="Catchen J.M."/>
            <person name="Fuller R.C."/>
        </authorList>
    </citation>
    <scope>NUCLEOTIDE SEQUENCE [LARGE SCALE GENOMIC DNA]</scope>
    <source>
        <strain evidence="1">EspeVRDwgs_2016</strain>
        <tissue evidence="1">Muscle</tissue>
    </source>
</reference>
<protein>
    <submittedName>
        <fullName evidence="1">Uncharacterized protein</fullName>
    </submittedName>
</protein>
<name>A0A5J5CBC2_9PERO</name>
<dbReference type="Proteomes" id="UP000327493">
    <property type="component" value="Unassembled WGS sequence"/>
</dbReference>
<comment type="caution">
    <text evidence="1">The sequence shown here is derived from an EMBL/GenBank/DDBJ whole genome shotgun (WGS) entry which is preliminary data.</text>
</comment>
<evidence type="ECO:0000313" key="2">
    <source>
        <dbReference type="Proteomes" id="UP000327493"/>
    </source>
</evidence>